<dbReference type="EMBL" id="JAWRVE010000002">
    <property type="protein sequence ID" value="KAL1883306.1"/>
    <property type="molecule type" value="Genomic_DNA"/>
</dbReference>
<dbReference type="SUPFAM" id="SSF63380">
    <property type="entry name" value="Riboflavin synthase domain-like"/>
    <property type="match status" value="1"/>
</dbReference>
<dbReference type="Proteomes" id="UP001583177">
    <property type="component" value="Unassembled WGS sequence"/>
</dbReference>
<dbReference type="InterPro" id="IPR017972">
    <property type="entry name" value="Cyt_P450_CS"/>
</dbReference>
<keyword evidence="12 14" id="KW-0408">Iron</keyword>
<keyword evidence="6 14" id="KW-0288">FMN</keyword>
<keyword evidence="4 14" id="KW-0349">Heme</keyword>
<dbReference type="PANTHER" id="PTHR19384">
    <property type="entry name" value="NITRIC OXIDE SYNTHASE-RELATED"/>
    <property type="match status" value="1"/>
</dbReference>
<accession>A0ABR3Y4T8</accession>
<evidence type="ECO:0000256" key="14">
    <source>
        <dbReference type="PIRNR" id="PIRNR000209"/>
    </source>
</evidence>
<dbReference type="InterPro" id="IPR002401">
    <property type="entry name" value="Cyt_P450_E_grp-I"/>
</dbReference>
<dbReference type="InterPro" id="IPR036396">
    <property type="entry name" value="Cyt_P450_sf"/>
</dbReference>
<comment type="catalytic activity">
    <reaction evidence="14">
        <text>an organic molecule + reduced [NADPH--hemoprotein reductase] + O2 = an alcohol + oxidized [NADPH--hemoprotein reductase] + H2O + H(+)</text>
        <dbReference type="Rhea" id="RHEA:17149"/>
        <dbReference type="Rhea" id="RHEA-COMP:11964"/>
        <dbReference type="Rhea" id="RHEA-COMP:11965"/>
        <dbReference type="ChEBI" id="CHEBI:15377"/>
        <dbReference type="ChEBI" id="CHEBI:15378"/>
        <dbReference type="ChEBI" id="CHEBI:15379"/>
        <dbReference type="ChEBI" id="CHEBI:30879"/>
        <dbReference type="ChEBI" id="CHEBI:57618"/>
        <dbReference type="ChEBI" id="CHEBI:58210"/>
        <dbReference type="ChEBI" id="CHEBI:142491"/>
        <dbReference type="EC" id="1.14.14.1"/>
    </reaction>
</comment>
<dbReference type="InterPro" id="IPR003097">
    <property type="entry name" value="CysJ-like_FAD-binding"/>
</dbReference>
<name>A0ABR3Y4T8_9PEZI</name>
<keyword evidence="8 14" id="KW-0274">FAD</keyword>
<dbReference type="Gene3D" id="2.40.30.10">
    <property type="entry name" value="Translation factors"/>
    <property type="match status" value="1"/>
</dbReference>
<dbReference type="SUPFAM" id="SSF48264">
    <property type="entry name" value="Cytochrome P450"/>
    <property type="match status" value="1"/>
</dbReference>
<keyword evidence="13 14" id="KW-0503">Monooxygenase</keyword>
<dbReference type="SUPFAM" id="SSF52218">
    <property type="entry name" value="Flavoproteins"/>
    <property type="match status" value="1"/>
</dbReference>
<proteinExistence type="inferred from homology"/>
<dbReference type="EC" id="1.6.2.4" evidence="14"/>
<comment type="cofactor">
    <cofactor evidence="1 14">
        <name>heme</name>
        <dbReference type="ChEBI" id="CHEBI:30413"/>
    </cofactor>
</comment>
<evidence type="ECO:0000256" key="1">
    <source>
        <dbReference type="ARBA" id="ARBA00001971"/>
    </source>
</evidence>
<dbReference type="Pfam" id="PF00067">
    <property type="entry name" value="p450"/>
    <property type="match status" value="1"/>
</dbReference>
<dbReference type="Pfam" id="PF00175">
    <property type="entry name" value="NAD_binding_1"/>
    <property type="match status" value="1"/>
</dbReference>
<dbReference type="CDD" id="cd11068">
    <property type="entry name" value="CYP120A1"/>
    <property type="match status" value="1"/>
</dbReference>
<dbReference type="InterPro" id="IPR001433">
    <property type="entry name" value="OxRdtase_FAD/NAD-bd"/>
</dbReference>
<evidence type="ECO:0000256" key="3">
    <source>
        <dbReference type="ARBA" id="ARBA00022448"/>
    </source>
</evidence>
<dbReference type="Gene3D" id="3.40.50.80">
    <property type="entry name" value="Nucleotide-binding domain of ferredoxin-NADP reductase (FNR) module"/>
    <property type="match status" value="1"/>
</dbReference>
<comment type="cofactor">
    <cofactor evidence="14">
        <name>FAD</name>
        <dbReference type="ChEBI" id="CHEBI:57692"/>
    </cofactor>
    <cofactor evidence="14">
        <name>FMN</name>
        <dbReference type="ChEBI" id="CHEBI:58210"/>
    </cofactor>
</comment>
<dbReference type="Gene3D" id="1.20.990.10">
    <property type="entry name" value="NADPH-cytochrome p450 Reductase, Chain A, domain 3"/>
    <property type="match status" value="1"/>
</dbReference>
<dbReference type="EC" id="1.14.14.1" evidence="14"/>
<dbReference type="InterPro" id="IPR023206">
    <property type="entry name" value="Bifunctional_P450_P450_red"/>
</dbReference>
<evidence type="ECO:0000256" key="7">
    <source>
        <dbReference type="ARBA" id="ARBA00022723"/>
    </source>
</evidence>
<evidence type="ECO:0000256" key="5">
    <source>
        <dbReference type="ARBA" id="ARBA00022630"/>
    </source>
</evidence>
<feature type="region of interest" description="Disordered" evidence="15">
    <location>
        <begin position="472"/>
        <end position="498"/>
    </location>
</feature>
<feature type="domain" description="FAD-binding FR-type" evidence="17">
    <location>
        <begin position="687"/>
        <end position="904"/>
    </location>
</feature>
<evidence type="ECO:0000256" key="15">
    <source>
        <dbReference type="SAM" id="MobiDB-lite"/>
    </source>
</evidence>
<dbReference type="InterPro" id="IPR008254">
    <property type="entry name" value="Flavodoxin/NO_synth"/>
</dbReference>
<comment type="catalytic activity">
    <reaction evidence="14">
        <text>2 oxidized [cytochrome P450] + NADPH = 2 reduced [cytochrome P450] + NADP(+) + H(+)</text>
        <dbReference type="Rhea" id="RHEA:24040"/>
        <dbReference type="Rhea" id="RHEA-COMP:14627"/>
        <dbReference type="Rhea" id="RHEA-COMP:14628"/>
        <dbReference type="ChEBI" id="CHEBI:15378"/>
        <dbReference type="ChEBI" id="CHEBI:55376"/>
        <dbReference type="ChEBI" id="CHEBI:57783"/>
        <dbReference type="ChEBI" id="CHEBI:58349"/>
        <dbReference type="ChEBI" id="CHEBI:60344"/>
        <dbReference type="EC" id="1.6.2.4"/>
    </reaction>
</comment>
<evidence type="ECO:0000259" key="17">
    <source>
        <dbReference type="PROSITE" id="PS51384"/>
    </source>
</evidence>
<evidence type="ECO:0000259" key="16">
    <source>
        <dbReference type="PROSITE" id="PS50902"/>
    </source>
</evidence>
<gene>
    <name evidence="18" type="ORF">Daus18300_000364</name>
</gene>
<dbReference type="PRINTS" id="PR00385">
    <property type="entry name" value="P450"/>
</dbReference>
<organism evidence="18 19">
    <name type="scientific">Diaporthe australafricana</name>
    <dbReference type="NCBI Taxonomy" id="127596"/>
    <lineage>
        <taxon>Eukaryota</taxon>
        <taxon>Fungi</taxon>
        <taxon>Dikarya</taxon>
        <taxon>Ascomycota</taxon>
        <taxon>Pezizomycotina</taxon>
        <taxon>Sordariomycetes</taxon>
        <taxon>Sordariomycetidae</taxon>
        <taxon>Diaporthales</taxon>
        <taxon>Diaporthaceae</taxon>
        <taxon>Diaporthe</taxon>
    </lineage>
</organism>
<dbReference type="PROSITE" id="PS51384">
    <property type="entry name" value="FAD_FR"/>
    <property type="match status" value="1"/>
</dbReference>
<dbReference type="PANTHER" id="PTHR19384:SF127">
    <property type="entry name" value="BIFUNCTIONAL CYTOCHROME P450_NADPH--P450 REDUCTASE"/>
    <property type="match status" value="1"/>
</dbReference>
<dbReference type="InterPro" id="IPR001128">
    <property type="entry name" value="Cyt_P450"/>
</dbReference>
<keyword evidence="5 14" id="KW-0285">Flavoprotein</keyword>
<evidence type="ECO:0000256" key="10">
    <source>
        <dbReference type="ARBA" id="ARBA00022982"/>
    </source>
</evidence>
<dbReference type="InterPro" id="IPR023173">
    <property type="entry name" value="NADPH_Cyt_P450_Rdtase_alpha"/>
</dbReference>
<dbReference type="PROSITE" id="PS00086">
    <property type="entry name" value="CYTOCHROME_P450"/>
    <property type="match status" value="1"/>
</dbReference>
<keyword evidence="3 14" id="KW-0813">Transport</keyword>
<dbReference type="Gene3D" id="3.40.50.360">
    <property type="match status" value="1"/>
</dbReference>
<dbReference type="InterPro" id="IPR029039">
    <property type="entry name" value="Flavoprotein-like_sf"/>
</dbReference>
<evidence type="ECO:0000256" key="4">
    <source>
        <dbReference type="ARBA" id="ARBA00022617"/>
    </source>
</evidence>
<dbReference type="InterPro" id="IPR017927">
    <property type="entry name" value="FAD-bd_FR_type"/>
</dbReference>
<evidence type="ECO:0000313" key="19">
    <source>
        <dbReference type="Proteomes" id="UP001583177"/>
    </source>
</evidence>
<evidence type="ECO:0000256" key="11">
    <source>
        <dbReference type="ARBA" id="ARBA00023002"/>
    </source>
</evidence>
<dbReference type="PROSITE" id="PS50902">
    <property type="entry name" value="FLAVODOXIN_LIKE"/>
    <property type="match status" value="1"/>
</dbReference>
<evidence type="ECO:0000256" key="12">
    <source>
        <dbReference type="ARBA" id="ARBA00023004"/>
    </source>
</evidence>
<dbReference type="InterPro" id="IPR039261">
    <property type="entry name" value="FNR_nucleotide-bd"/>
</dbReference>
<keyword evidence="7 14" id="KW-0479">Metal-binding</keyword>
<dbReference type="InterPro" id="IPR017938">
    <property type="entry name" value="Riboflavin_synthase-like_b-brl"/>
</dbReference>
<dbReference type="SUPFAM" id="SSF52343">
    <property type="entry name" value="Ferredoxin reductase-like, C-terminal NADP-linked domain"/>
    <property type="match status" value="1"/>
</dbReference>
<evidence type="ECO:0000256" key="9">
    <source>
        <dbReference type="ARBA" id="ARBA00022857"/>
    </source>
</evidence>
<protein>
    <recommendedName>
        <fullName evidence="14">Bifunctional cytochrome P450/NADPH--P450 reductase</fullName>
    </recommendedName>
    <domain>
        <recommendedName>
            <fullName evidence="14">Cytochrome P450</fullName>
            <ecNumber evidence="14">1.14.14.1</ecNumber>
        </recommendedName>
    </domain>
    <domain>
        <recommendedName>
            <fullName evidence="14">NADPH--cytochrome P450 reductase</fullName>
            <ecNumber evidence="14">1.6.2.4</ecNumber>
        </recommendedName>
    </domain>
</protein>
<evidence type="ECO:0000256" key="8">
    <source>
        <dbReference type="ARBA" id="ARBA00022827"/>
    </source>
</evidence>
<feature type="domain" description="Flavodoxin-like" evidence="16">
    <location>
        <begin position="507"/>
        <end position="648"/>
    </location>
</feature>
<dbReference type="Gene3D" id="1.10.630.10">
    <property type="entry name" value="Cytochrome P450"/>
    <property type="match status" value="1"/>
</dbReference>
<sequence>MASIPGPAPLPLIGNLRDIDLANSVRSFCDIAAEYGPIVKLRLGRTESVFVTGHGLANELCSRRDFVKFPAGAVRNLKQVMPEGLFTADHGDEFWESAHRVLVPAFGPMSVRTMFPEMHDIVSQMALRWARFGEDEPIDATADFTRLTLDTIALCSMDLRLNSFYKDNLHPFVDSMVRVLTQAANRTAQPAWLTWMQWSANKKFDEDNAFLHEVASAVLEKRRANPTDKKDLLNKMLKQKDPATGELLSDDTIKDNLITFLIAGHETTACLLSFLFALLLQHPEAYRKLQQEVDSVLGGAPVTAEHINQLPYVKACLREALRLNPPSAGFSLSVPGEDSEEPLLLGGKWLVKRNQPVFLLLPGLHRDPTAFGDDAEEFKPERMLEENFKKLPAGCYKPFGNGLRGCIGSEFAMQESILAVAVLFQKFDFKLKDPNYKLTWKQTLTLKPRDLFMYAKLRPGINPISLQRDLFHGAEDGGKGSGESPLLPPGTEKVTSHSDVEGDLVPMSIFYGSNTGTCEGLASRLAVTALQRGFKASVQPLDEAKDNIPQDRPVVMITSTMYEGQAPDNSAKFVEWLEDGKDISLSGVQYALFGCGSSDWKDTYQKIAIQVDEQMEERGATALTKRGAADVTEGNITGDFDAWMQDSLWPGVSKAFSTAAVEETTESLTSLLHTPSFTPQSNMYRWLAAIAGEVVEVRALTEREDRPKYHMEIKLPHQLHWELGDYLEVYPRNSREDMDGLLQVMRIQGHDSADPLIYSIHSRLELNQPASSKQIQTLIDKCTSPEDKAALEQVLAQEPPPDTRRPSILQLLRHHPSIALPLEKLATMLPPIRPRQYSISSSPLADPRSIKLTWSLITHHAAPSTLLPAGTPTPTRGLASHYLASLKPGDTLECRIRRGSPRLQREDRPAAPTVMVCAGSGIAPFRAFVEHREGLLDYGDYGVLDHVDPPGVRAGGPAGLPRAILYAGFRGPEHALYAAELERWEARGLVEVRYAYSRAGDGTAGEGEEEEGEGRYVQDRVWADREELARLWEEKGARVYVCGGRGVCAGVREVTRRMYREQAEKRCGAGSEADVEAWWVEALRDRYVVEVF</sequence>
<keyword evidence="9 14" id="KW-0521">NADP</keyword>
<evidence type="ECO:0000256" key="6">
    <source>
        <dbReference type="ARBA" id="ARBA00022643"/>
    </source>
</evidence>
<dbReference type="Pfam" id="PF00667">
    <property type="entry name" value="FAD_binding_1"/>
    <property type="match status" value="1"/>
</dbReference>
<keyword evidence="10 14" id="KW-0249">Electron transport</keyword>
<reference evidence="18 19" key="1">
    <citation type="journal article" date="2024" name="IMA Fungus">
        <title>IMA Genome - F19 : A genome assembly and annotation guide to empower mycologists, including annotated draft genome sequences of Ceratocystis pirilliformis, Diaporthe australafricana, Fusarium ophioides, Paecilomyces lecythidis, and Sporothrix stenoceras.</title>
        <authorList>
            <person name="Aylward J."/>
            <person name="Wilson A.M."/>
            <person name="Visagie C.M."/>
            <person name="Spraker J."/>
            <person name="Barnes I."/>
            <person name="Buitendag C."/>
            <person name="Ceriani C."/>
            <person name="Del Mar Angel L."/>
            <person name="du Plessis D."/>
            <person name="Fuchs T."/>
            <person name="Gasser K."/>
            <person name="Kramer D."/>
            <person name="Li W."/>
            <person name="Munsamy K."/>
            <person name="Piso A."/>
            <person name="Price J.L."/>
            <person name="Sonnekus B."/>
            <person name="Thomas C."/>
            <person name="van der Nest A."/>
            <person name="van Dijk A."/>
            <person name="van Heerden A."/>
            <person name="van Vuuren N."/>
            <person name="Yilmaz N."/>
            <person name="Duong T.A."/>
            <person name="van der Merwe N.A."/>
            <person name="Wingfield M.J."/>
            <person name="Wingfield B.D."/>
        </authorList>
    </citation>
    <scope>NUCLEOTIDE SEQUENCE [LARGE SCALE GENOMIC DNA]</scope>
    <source>
        <strain evidence="18 19">CMW 18300</strain>
    </source>
</reference>
<dbReference type="PRINTS" id="PR00463">
    <property type="entry name" value="EP450I"/>
</dbReference>
<evidence type="ECO:0000313" key="18">
    <source>
        <dbReference type="EMBL" id="KAL1883306.1"/>
    </source>
</evidence>
<evidence type="ECO:0000256" key="2">
    <source>
        <dbReference type="ARBA" id="ARBA00010018"/>
    </source>
</evidence>
<keyword evidence="11 14" id="KW-0560">Oxidoreductase</keyword>
<comment type="similarity">
    <text evidence="2 14">In the N-terminal section; belongs to the cytochrome P450 family.</text>
</comment>
<dbReference type="PIRSF" id="PIRSF000209">
    <property type="entry name" value="Bifunctional_P450_P450R"/>
    <property type="match status" value="1"/>
</dbReference>
<keyword evidence="19" id="KW-1185">Reference proteome</keyword>
<dbReference type="Pfam" id="PF00258">
    <property type="entry name" value="Flavodoxin_1"/>
    <property type="match status" value="1"/>
</dbReference>
<comment type="caution">
    <text evidence="18">The sequence shown here is derived from an EMBL/GenBank/DDBJ whole genome shotgun (WGS) entry which is preliminary data.</text>
</comment>
<evidence type="ECO:0000256" key="13">
    <source>
        <dbReference type="ARBA" id="ARBA00023033"/>
    </source>
</evidence>